<accession>A0ABV4NT39</accession>
<reference evidence="2 3" key="1">
    <citation type="submission" date="2024-08" db="EMBL/GenBank/DDBJ databases">
        <authorList>
            <person name="Ishaq N."/>
        </authorList>
    </citation>
    <scope>NUCLEOTIDE SEQUENCE [LARGE SCALE GENOMIC DNA]</scope>
    <source>
        <strain evidence="2 3">JCM 30400</strain>
    </source>
</reference>
<dbReference type="InterPro" id="IPR011051">
    <property type="entry name" value="RmlC_Cupin_sf"/>
</dbReference>
<sequence length="227" mass="25088">MIRHHPDENLLLEYASGSLARGPSLVVAAHVQMCADCRSHFHTLNNLGGSLLNGSPAQPLQANAFERLMQRINQTPDKVAEKGEDTPIGEQIDQDPVLEHLPRVLYQLLNRNPNRHWKSLTRNLQICRLKSGQNDYEVAFHRLRSGSGLPKHDHRGQEFALVLNGSFSDHRGIYGRGDFVLCEPGQVHKPIATQDMDCLCFSAVAAPVALTGISGLFLNPLISFCPG</sequence>
<protein>
    <submittedName>
        <fullName evidence="2">ChrR family anti-sigma-E factor</fullName>
    </submittedName>
</protein>
<dbReference type="InterPro" id="IPR025979">
    <property type="entry name" value="ChrR-like_cupin_dom"/>
</dbReference>
<dbReference type="Proteomes" id="UP001569414">
    <property type="component" value="Unassembled WGS sequence"/>
</dbReference>
<keyword evidence="3" id="KW-1185">Reference proteome</keyword>
<dbReference type="Pfam" id="PF12973">
    <property type="entry name" value="Cupin_7"/>
    <property type="match status" value="1"/>
</dbReference>
<dbReference type="InterPro" id="IPR014710">
    <property type="entry name" value="RmlC-like_jellyroll"/>
</dbReference>
<dbReference type="Gene3D" id="2.60.120.10">
    <property type="entry name" value="Jelly Rolls"/>
    <property type="match status" value="1"/>
</dbReference>
<dbReference type="SUPFAM" id="SSF51182">
    <property type="entry name" value="RmlC-like cupins"/>
    <property type="match status" value="1"/>
</dbReference>
<organism evidence="2 3">
    <name type="scientific">Microbulbifer echini</name>
    <dbReference type="NCBI Taxonomy" id="1529067"/>
    <lineage>
        <taxon>Bacteria</taxon>
        <taxon>Pseudomonadati</taxon>
        <taxon>Pseudomonadota</taxon>
        <taxon>Gammaproteobacteria</taxon>
        <taxon>Cellvibrionales</taxon>
        <taxon>Microbulbiferaceae</taxon>
        <taxon>Microbulbifer</taxon>
    </lineage>
</organism>
<dbReference type="NCBIfam" id="TIGR02451">
    <property type="entry name" value="anti_sig_ChrR"/>
    <property type="match status" value="1"/>
</dbReference>
<dbReference type="Gene3D" id="1.10.10.1320">
    <property type="entry name" value="Anti-sigma factor, zinc-finger domain"/>
    <property type="match status" value="1"/>
</dbReference>
<dbReference type="CDD" id="cd20301">
    <property type="entry name" value="cupin_ChrR"/>
    <property type="match status" value="1"/>
</dbReference>
<gene>
    <name evidence="2" type="ORF">ACCI51_18525</name>
</gene>
<evidence type="ECO:0000259" key="1">
    <source>
        <dbReference type="Pfam" id="PF12973"/>
    </source>
</evidence>
<name>A0ABV4NT39_9GAMM</name>
<dbReference type="RefSeq" id="WP_299588383.1">
    <property type="nucleotide sequence ID" value="NZ_JBGMEL010000029.1"/>
</dbReference>
<dbReference type="InterPro" id="IPR012807">
    <property type="entry name" value="Anti-sigma_ChrR"/>
</dbReference>
<dbReference type="EMBL" id="JBGMEL010000029">
    <property type="protein sequence ID" value="MFA0792538.1"/>
    <property type="molecule type" value="Genomic_DNA"/>
</dbReference>
<proteinExistence type="predicted"/>
<evidence type="ECO:0000313" key="2">
    <source>
        <dbReference type="EMBL" id="MFA0792538.1"/>
    </source>
</evidence>
<feature type="domain" description="ChrR-like cupin" evidence="1">
    <location>
        <begin position="115"/>
        <end position="203"/>
    </location>
</feature>
<evidence type="ECO:0000313" key="3">
    <source>
        <dbReference type="Proteomes" id="UP001569414"/>
    </source>
</evidence>
<dbReference type="InterPro" id="IPR041916">
    <property type="entry name" value="Anti_sigma_zinc_sf"/>
</dbReference>
<comment type="caution">
    <text evidence="2">The sequence shown here is derived from an EMBL/GenBank/DDBJ whole genome shotgun (WGS) entry which is preliminary data.</text>
</comment>